<dbReference type="Pfam" id="PF09955">
    <property type="entry name" value="DUF2189"/>
    <property type="match status" value="1"/>
</dbReference>
<proteinExistence type="predicted"/>
<sequence length="258" mass="28155">MDEEKQARARSFFVRNDLELADLWLALKKGWQDYRTYPAFGLLLSALFVIGGLAISYSLISRGETVWLVPATAGFPILAPFTAVGLYEVSRLREARMRPDWKAVLSAMKGRGDDQILSMGVIIFVTFGFWMIVAHGVYAIFLGNSGIGSDPTAILTTPNGLAMLAIGSLVGGLMALGFYAITVMSLPILVHRDVDVLTAIITSLQAIRDNRGVLLLWAFLVAGLLGLAMIPAFFGLLVILPVLGHATWHLYRRTVQST</sequence>
<feature type="transmembrane region" description="Helical" evidence="1">
    <location>
        <begin position="37"/>
        <end position="60"/>
    </location>
</feature>
<name>A0ABS0N1J3_9SPHN</name>
<reference evidence="2 3" key="1">
    <citation type="submission" date="2020-11" db="EMBL/GenBank/DDBJ databases">
        <title>Erythrobacter sediminis sp. nov., a marine bacterium from a tidal flat of Garorim Bay.</title>
        <authorList>
            <person name="Kim D."/>
            <person name="Yoo Y."/>
            <person name="Kim J.-J."/>
        </authorList>
    </citation>
    <scope>NUCLEOTIDE SEQUENCE [LARGE SCALE GENOMIC DNA]</scope>
    <source>
        <strain evidence="2 3">JGD-13</strain>
    </source>
</reference>
<comment type="caution">
    <text evidence="2">The sequence shown here is derived from an EMBL/GenBank/DDBJ whole genome shotgun (WGS) entry which is preliminary data.</text>
</comment>
<dbReference type="InterPro" id="IPR018692">
    <property type="entry name" value="DUF2189"/>
</dbReference>
<feature type="transmembrane region" description="Helical" evidence="1">
    <location>
        <begin position="116"/>
        <end position="141"/>
    </location>
</feature>
<keyword evidence="1" id="KW-0472">Membrane</keyword>
<dbReference type="Proteomes" id="UP000602442">
    <property type="component" value="Unassembled WGS sequence"/>
</dbReference>
<feature type="transmembrane region" description="Helical" evidence="1">
    <location>
        <begin position="66"/>
        <end position="89"/>
    </location>
</feature>
<protein>
    <submittedName>
        <fullName evidence="2">DUF2189 domain-containing protein</fullName>
    </submittedName>
</protein>
<keyword evidence="3" id="KW-1185">Reference proteome</keyword>
<accession>A0ABS0N1J3</accession>
<evidence type="ECO:0000256" key="1">
    <source>
        <dbReference type="SAM" id="Phobius"/>
    </source>
</evidence>
<evidence type="ECO:0000313" key="3">
    <source>
        <dbReference type="Proteomes" id="UP000602442"/>
    </source>
</evidence>
<organism evidence="2 3">
    <name type="scientific">Aurantiacibacter sediminis</name>
    <dbReference type="NCBI Taxonomy" id="2793064"/>
    <lineage>
        <taxon>Bacteria</taxon>
        <taxon>Pseudomonadati</taxon>
        <taxon>Pseudomonadota</taxon>
        <taxon>Alphaproteobacteria</taxon>
        <taxon>Sphingomonadales</taxon>
        <taxon>Erythrobacteraceae</taxon>
        <taxon>Aurantiacibacter</taxon>
    </lineage>
</organism>
<keyword evidence="1" id="KW-0812">Transmembrane</keyword>
<dbReference type="EMBL" id="JAEANY010000001">
    <property type="protein sequence ID" value="MBH5321783.1"/>
    <property type="molecule type" value="Genomic_DNA"/>
</dbReference>
<feature type="transmembrane region" description="Helical" evidence="1">
    <location>
        <begin position="161"/>
        <end position="182"/>
    </location>
</feature>
<feature type="transmembrane region" description="Helical" evidence="1">
    <location>
        <begin position="214"/>
        <end position="243"/>
    </location>
</feature>
<dbReference type="RefSeq" id="WP_197920438.1">
    <property type="nucleotide sequence ID" value="NZ_JAEANY010000001.1"/>
</dbReference>
<keyword evidence="1" id="KW-1133">Transmembrane helix</keyword>
<gene>
    <name evidence="2" type="ORF">I5L03_04180</name>
</gene>
<evidence type="ECO:0000313" key="2">
    <source>
        <dbReference type="EMBL" id="MBH5321783.1"/>
    </source>
</evidence>